<dbReference type="InterPro" id="IPR029021">
    <property type="entry name" value="Prot-tyrosine_phosphatase-like"/>
</dbReference>
<comment type="caution">
    <text evidence="2">The sequence shown here is derived from an EMBL/GenBank/DDBJ whole genome shotgun (WGS) entry which is preliminary data.</text>
</comment>
<sequence length="309" mass="33298">MTTTHAPARRWFARILSLITLTTLGLGTGLGVAAAAPTVPVLAPGASLGLELGLTAAHNLRDLGGYQTVDGRTVVHGKVYRSDQFNPMNDADKAKLASTPIRTVFDLRTVAERDAAPDELPAGWQHRPINVLADEASAMAAEAGAIMHDPAKLTAEFGRPGLVDEIFEQTYRQLVYLPSALQGFGDLYRALGDPAQQAGVFHCATGKDRTGWAAAALLTLLGVPRETVYADYLRSNEYLLPHYAPMIDKFVAAGGSRDLITTFLDVRTPWLDAAFDEMTKRYGTVENYFATGLGIDAGQQAALKDQLLR</sequence>
<keyword evidence="3" id="KW-1185">Reference proteome</keyword>
<dbReference type="Proteomes" id="UP000193484">
    <property type="component" value="Unassembled WGS sequence"/>
</dbReference>
<dbReference type="RefSeq" id="WP_085100670.1">
    <property type="nucleotide sequence ID" value="NZ_AP022603.1"/>
</dbReference>
<dbReference type="InterPro" id="IPR026893">
    <property type="entry name" value="Tyr/Ser_Pase_IphP-type"/>
</dbReference>
<name>A0A1X1QZ58_MYCFA</name>
<organism evidence="2 3">
    <name type="scientific">Mycolicibacterium fallax</name>
    <name type="common">Mycobacterium fallax</name>
    <dbReference type="NCBI Taxonomy" id="1793"/>
    <lineage>
        <taxon>Bacteria</taxon>
        <taxon>Bacillati</taxon>
        <taxon>Actinomycetota</taxon>
        <taxon>Actinomycetes</taxon>
        <taxon>Mycobacteriales</taxon>
        <taxon>Mycobacteriaceae</taxon>
        <taxon>Mycolicibacterium</taxon>
    </lineage>
</organism>
<dbReference type="AlphaFoldDB" id="A0A1X1QZ58"/>
<dbReference type="SUPFAM" id="SSF52799">
    <property type="entry name" value="(Phosphotyrosine protein) phosphatases II"/>
    <property type="match status" value="1"/>
</dbReference>
<dbReference type="OrthoDB" id="1188001at2"/>
<dbReference type="Pfam" id="PF13350">
    <property type="entry name" value="Y_phosphatase3"/>
    <property type="match status" value="1"/>
</dbReference>
<evidence type="ECO:0000313" key="3">
    <source>
        <dbReference type="Proteomes" id="UP000193484"/>
    </source>
</evidence>
<gene>
    <name evidence="2" type="ORF">AWC04_19435</name>
</gene>
<dbReference type="PANTHER" id="PTHR31126">
    <property type="entry name" value="TYROSINE-PROTEIN PHOSPHATASE"/>
    <property type="match status" value="1"/>
</dbReference>
<dbReference type="PANTHER" id="PTHR31126:SF1">
    <property type="entry name" value="TYROSINE SPECIFIC PROTEIN PHOSPHATASES DOMAIN-CONTAINING PROTEIN"/>
    <property type="match status" value="1"/>
</dbReference>
<dbReference type="STRING" id="1793.AWC04_19435"/>
<evidence type="ECO:0000256" key="1">
    <source>
        <dbReference type="ARBA" id="ARBA00009580"/>
    </source>
</evidence>
<dbReference type="EMBL" id="LQOJ01000073">
    <property type="protein sequence ID" value="ORU96744.1"/>
    <property type="molecule type" value="Genomic_DNA"/>
</dbReference>
<protein>
    <submittedName>
        <fullName evidence="2">Uncharacterized protein</fullName>
    </submittedName>
</protein>
<proteinExistence type="inferred from homology"/>
<dbReference type="Gene3D" id="3.90.190.10">
    <property type="entry name" value="Protein tyrosine phosphatase superfamily"/>
    <property type="match status" value="1"/>
</dbReference>
<evidence type="ECO:0000313" key="2">
    <source>
        <dbReference type="EMBL" id="ORU96744.1"/>
    </source>
</evidence>
<reference evidence="2 3" key="1">
    <citation type="submission" date="2016-01" db="EMBL/GenBank/DDBJ databases">
        <title>The new phylogeny of the genus Mycobacterium.</title>
        <authorList>
            <person name="Tarcisio F."/>
            <person name="Conor M."/>
            <person name="Antonella G."/>
            <person name="Elisabetta G."/>
            <person name="Giulia F.S."/>
            <person name="Sara T."/>
            <person name="Anna F."/>
            <person name="Clotilde B."/>
            <person name="Roberto B."/>
            <person name="Veronica D.S."/>
            <person name="Fabio R."/>
            <person name="Monica P."/>
            <person name="Olivier J."/>
            <person name="Enrico T."/>
            <person name="Nicola S."/>
        </authorList>
    </citation>
    <scope>NUCLEOTIDE SEQUENCE [LARGE SCALE GENOMIC DNA]</scope>
    <source>
        <strain evidence="2 3">DSM 44179</strain>
    </source>
</reference>
<comment type="similarity">
    <text evidence="1">Belongs to the protein-tyrosine phosphatase family.</text>
</comment>
<dbReference type="GO" id="GO:0004721">
    <property type="term" value="F:phosphoprotein phosphatase activity"/>
    <property type="evidence" value="ECO:0007669"/>
    <property type="project" value="InterPro"/>
</dbReference>
<accession>A0A1X1QZ58</accession>